<evidence type="ECO:0000256" key="1">
    <source>
        <dbReference type="SAM" id="MobiDB-lite"/>
    </source>
</evidence>
<evidence type="ECO:0000313" key="2">
    <source>
        <dbReference type="EMBL" id="SZX65326.1"/>
    </source>
</evidence>
<sequence>MPPSSSSSSNSSSSSSSSSGSSDSGRRGHCCSCCPSLPSTRTCSCQAGRHTWMQQRLCCQWTPACTKRVTLTQAGHEPTCPVTALFASLQAQGRRRLQQQQQQQACNAVLLSAAAVRLVLELQLLAADAVQQQQQSAATTETHTLLLRCDVLLAAQIRHSMCCTDEGCLPEVLKEAGLQLLQALAAPVQLQQLSSWQAPSLMISQLYALRGAAEIVIVAEDGTIVVQQSHLRTLAAAHPEAYAALIDCCMRSDQLKPQDMLVAAELLAPAVSAVLSSATLLADTAAVAGLASALTSFMKRAVQFTRTAALIQQQHQPAAAGHDAATNFLAAAPRMFETLLVRPALAAGITEKTSSSQVRASAALLAVVLARSAGQLAAAMEAAV</sequence>
<accession>A0A383VLP9</accession>
<dbReference type="Proteomes" id="UP000256970">
    <property type="component" value="Unassembled WGS sequence"/>
</dbReference>
<gene>
    <name evidence="2" type="ORF">BQ4739_LOCUS5764</name>
</gene>
<feature type="region of interest" description="Disordered" evidence="1">
    <location>
        <begin position="1"/>
        <end position="28"/>
    </location>
</feature>
<protein>
    <submittedName>
        <fullName evidence="2">Uncharacterized protein</fullName>
    </submittedName>
</protein>
<evidence type="ECO:0000313" key="3">
    <source>
        <dbReference type="Proteomes" id="UP000256970"/>
    </source>
</evidence>
<reference evidence="2 3" key="1">
    <citation type="submission" date="2016-10" db="EMBL/GenBank/DDBJ databases">
        <authorList>
            <person name="Cai Z."/>
        </authorList>
    </citation>
    <scope>NUCLEOTIDE SEQUENCE [LARGE SCALE GENOMIC DNA]</scope>
</reference>
<organism evidence="2 3">
    <name type="scientific">Tetradesmus obliquus</name>
    <name type="common">Green alga</name>
    <name type="synonym">Acutodesmus obliquus</name>
    <dbReference type="NCBI Taxonomy" id="3088"/>
    <lineage>
        <taxon>Eukaryota</taxon>
        <taxon>Viridiplantae</taxon>
        <taxon>Chlorophyta</taxon>
        <taxon>core chlorophytes</taxon>
        <taxon>Chlorophyceae</taxon>
        <taxon>CS clade</taxon>
        <taxon>Sphaeropleales</taxon>
        <taxon>Scenedesmaceae</taxon>
        <taxon>Tetradesmus</taxon>
    </lineage>
</organism>
<feature type="compositionally biased region" description="Low complexity" evidence="1">
    <location>
        <begin position="1"/>
        <end position="23"/>
    </location>
</feature>
<proteinExistence type="predicted"/>
<dbReference type="EMBL" id="FNXT01000617">
    <property type="protein sequence ID" value="SZX65326.1"/>
    <property type="molecule type" value="Genomic_DNA"/>
</dbReference>
<name>A0A383VLP9_TETOB</name>
<keyword evidence="3" id="KW-1185">Reference proteome</keyword>
<dbReference type="AlphaFoldDB" id="A0A383VLP9"/>